<dbReference type="PATRIC" id="fig|328812.4.peg.458"/>
<sequence>MIENTNLELKLVEIRDNQYMSDLYPDGLPSNAIIDKTLTAKGATTCELDERYAKRNSIIIEPNVPVIDSKQVKYPNLLGVREGVTDYDVKKYLLDKSIRYKKIIVTPESYSKVKQAAEYAGVNLFKDFFLLIDECEKVVQEANFRPSIVQPFFDFFSFDNKALISATPLSPKLKGFTNHSFSHIKIIPTYDYKKNLLLIGTNNVQLECLKQISLNDNKKAIFLNSPDYAKTLIDKADIRNCSKIYCSNQDNTINKLHEDGYKASENFMSGEILEQYSFFTSRFYSAVDLDTFDKPDIIMVTDCLNKSQTMIDPFTHSVQITGRFRSGIGSITHITNWKEGLKPKSREEIIEDMEAQSKVYNMLADLKETLTGRERQLLTEIQERIPIYKVLFRNDDYKGKVNPFLVECDIQKSKVESLYQDLQSLNNAYNETGHFNVSYHYEHYKEKPKAVKAKPLSRERKLQILERLQDLKPEGLVLKFLTEEQQEELRSLRHEAPELCKYYEKFGMDKIIEIDYDLATMKRQLKSAHKKEIYFIPIDEIHNKFIIGRPYSENEIVTTLQNIYDKYELVDDNGKPLQAKATYLGKYFKPSDRITIPNTRLKGYIPLEKRYSLE</sequence>
<proteinExistence type="predicted"/>
<comment type="caution">
    <text evidence="1">The sequence shown here is derived from an EMBL/GenBank/DDBJ whole genome shotgun (WGS) entry which is preliminary data.</text>
</comment>
<reference evidence="1 2" key="1">
    <citation type="submission" date="2015-06" db="EMBL/GenBank/DDBJ databases">
        <title>Draft Genome Sequence of Parabacteroides goldsteinii with Putative Novel Metallo-Beta-Lactamases Isolated from a Blood Culture from a Human Patient.</title>
        <authorList>
            <person name="Krogh T.J."/>
            <person name="Agergaard C.N."/>
            <person name="Moller-Jensen J."/>
            <person name="Justesen U.S."/>
        </authorList>
    </citation>
    <scope>NUCLEOTIDE SEQUENCE [LARGE SCALE GENOMIC DNA]</scope>
    <source>
        <strain evidence="1 2">910340</strain>
    </source>
</reference>
<dbReference type="EMBL" id="LFJV01000011">
    <property type="protein sequence ID" value="KMM34834.1"/>
    <property type="molecule type" value="Genomic_DNA"/>
</dbReference>
<dbReference type="RefSeq" id="WP_048314554.1">
    <property type="nucleotide sequence ID" value="NZ_LFJV01000011.1"/>
</dbReference>
<gene>
    <name evidence="1" type="ORF">ACM15_04490</name>
</gene>
<dbReference type="AlphaFoldDB" id="A0A0J6CRS4"/>
<evidence type="ECO:0000313" key="1">
    <source>
        <dbReference type="EMBL" id="KMM34834.1"/>
    </source>
</evidence>
<name>A0A0J6CRS4_9BACT</name>
<evidence type="ECO:0000313" key="2">
    <source>
        <dbReference type="Proteomes" id="UP000036166"/>
    </source>
</evidence>
<accession>A0A0J6CRS4</accession>
<protein>
    <submittedName>
        <fullName evidence="1">Uncharacterized protein</fullName>
    </submittedName>
</protein>
<organism evidence="1 2">
    <name type="scientific">Parabacteroides goldsteinii</name>
    <dbReference type="NCBI Taxonomy" id="328812"/>
    <lineage>
        <taxon>Bacteria</taxon>
        <taxon>Pseudomonadati</taxon>
        <taxon>Bacteroidota</taxon>
        <taxon>Bacteroidia</taxon>
        <taxon>Bacteroidales</taxon>
        <taxon>Tannerellaceae</taxon>
        <taxon>Parabacteroides</taxon>
    </lineage>
</organism>
<dbReference type="Proteomes" id="UP000036166">
    <property type="component" value="Unassembled WGS sequence"/>
</dbReference>